<dbReference type="EMBL" id="CALNXI010000418">
    <property type="protein sequence ID" value="CAH3026725.1"/>
    <property type="molecule type" value="Genomic_DNA"/>
</dbReference>
<keyword evidence="1" id="KW-0732">Signal</keyword>
<evidence type="ECO:0000256" key="1">
    <source>
        <dbReference type="SAM" id="SignalP"/>
    </source>
</evidence>
<evidence type="ECO:0008006" key="4">
    <source>
        <dbReference type="Google" id="ProtNLM"/>
    </source>
</evidence>
<dbReference type="Proteomes" id="UP001159427">
    <property type="component" value="Unassembled WGS sequence"/>
</dbReference>
<name>A0ABN8MHM5_9CNID</name>
<feature type="chain" id="PRO_5045864628" description="Interleukin-4" evidence="1">
    <location>
        <begin position="26"/>
        <end position="82"/>
    </location>
</feature>
<evidence type="ECO:0000313" key="3">
    <source>
        <dbReference type="Proteomes" id="UP001159427"/>
    </source>
</evidence>
<protein>
    <recommendedName>
        <fullName evidence="4">Interleukin-4</fullName>
    </recommendedName>
</protein>
<feature type="signal peptide" evidence="1">
    <location>
        <begin position="1"/>
        <end position="25"/>
    </location>
</feature>
<sequence>MSSNTISALALLGIILMSMILHSQAFTPAGISQLSRLRSKRRENFDVSKCEEVKATIQALLKEVINLHCPSRERRSKDTNQK</sequence>
<comment type="caution">
    <text evidence="2">The sequence shown here is derived from an EMBL/GenBank/DDBJ whole genome shotgun (WGS) entry which is preliminary data.</text>
</comment>
<evidence type="ECO:0000313" key="2">
    <source>
        <dbReference type="EMBL" id="CAH3026725.1"/>
    </source>
</evidence>
<gene>
    <name evidence="2" type="ORF">PEVE_00029742</name>
</gene>
<proteinExistence type="predicted"/>
<organism evidence="2 3">
    <name type="scientific">Porites evermanni</name>
    <dbReference type="NCBI Taxonomy" id="104178"/>
    <lineage>
        <taxon>Eukaryota</taxon>
        <taxon>Metazoa</taxon>
        <taxon>Cnidaria</taxon>
        <taxon>Anthozoa</taxon>
        <taxon>Hexacorallia</taxon>
        <taxon>Scleractinia</taxon>
        <taxon>Fungiina</taxon>
        <taxon>Poritidae</taxon>
        <taxon>Porites</taxon>
    </lineage>
</organism>
<accession>A0ABN8MHM5</accession>
<keyword evidence="3" id="KW-1185">Reference proteome</keyword>
<reference evidence="2 3" key="1">
    <citation type="submission" date="2022-05" db="EMBL/GenBank/DDBJ databases">
        <authorList>
            <consortium name="Genoscope - CEA"/>
            <person name="William W."/>
        </authorList>
    </citation>
    <scope>NUCLEOTIDE SEQUENCE [LARGE SCALE GENOMIC DNA]</scope>
</reference>